<dbReference type="InterPro" id="IPR003841">
    <property type="entry name" value="Na/Pi_transpt"/>
</dbReference>
<dbReference type="PANTHER" id="PTHR10010">
    <property type="entry name" value="SOLUTE CARRIER FAMILY 34 SODIUM PHOSPHATE , MEMBER 2-RELATED"/>
    <property type="match status" value="1"/>
</dbReference>
<evidence type="ECO:0000256" key="4">
    <source>
        <dbReference type="ARBA" id="ARBA00022989"/>
    </source>
</evidence>
<dbReference type="OrthoDB" id="9763003at2"/>
<evidence type="ECO:0000313" key="7">
    <source>
        <dbReference type="EMBL" id="QAY66315.1"/>
    </source>
</evidence>
<keyword evidence="4 6" id="KW-1133">Transmembrane helix</keyword>
<feature type="transmembrane region" description="Helical" evidence="6">
    <location>
        <begin position="298"/>
        <end position="316"/>
    </location>
</feature>
<dbReference type="RefSeq" id="WP_129439771.1">
    <property type="nucleotide sequence ID" value="NZ_CP035492.1"/>
</dbReference>
<dbReference type="Proteomes" id="UP000293568">
    <property type="component" value="Chromosome"/>
</dbReference>
<gene>
    <name evidence="7" type="ORF">ET464_07775</name>
</gene>
<keyword evidence="5 6" id="KW-0472">Membrane</keyword>
<accession>A0A4P6EUZ0</accession>
<evidence type="ECO:0000256" key="6">
    <source>
        <dbReference type="SAM" id="Phobius"/>
    </source>
</evidence>
<dbReference type="NCBIfam" id="NF037997">
    <property type="entry name" value="Na_Pi_symport"/>
    <property type="match status" value="1"/>
</dbReference>
<keyword evidence="3 6" id="KW-0812">Transmembrane</keyword>
<dbReference type="GO" id="GO:0005886">
    <property type="term" value="C:plasma membrane"/>
    <property type="evidence" value="ECO:0007669"/>
    <property type="project" value="UniProtKB-SubCell"/>
</dbReference>
<protein>
    <submittedName>
        <fullName evidence="7">Na/Pi cotransporter family protein</fullName>
    </submittedName>
</protein>
<dbReference type="AlphaFoldDB" id="A0A4P6EUZ0"/>
<evidence type="ECO:0000256" key="1">
    <source>
        <dbReference type="ARBA" id="ARBA00004651"/>
    </source>
</evidence>
<organism evidence="7 8">
    <name type="scientific">Paenibacillus protaetiae</name>
    <dbReference type="NCBI Taxonomy" id="2509456"/>
    <lineage>
        <taxon>Bacteria</taxon>
        <taxon>Bacillati</taxon>
        <taxon>Bacillota</taxon>
        <taxon>Bacilli</taxon>
        <taxon>Bacillales</taxon>
        <taxon>Paenibacillaceae</taxon>
        <taxon>Paenibacillus</taxon>
    </lineage>
</organism>
<feature type="transmembrane region" description="Helical" evidence="6">
    <location>
        <begin position="148"/>
        <end position="169"/>
    </location>
</feature>
<evidence type="ECO:0000313" key="8">
    <source>
        <dbReference type="Proteomes" id="UP000293568"/>
    </source>
</evidence>
<keyword evidence="2" id="KW-1003">Cell membrane</keyword>
<proteinExistence type="predicted"/>
<dbReference type="Pfam" id="PF02690">
    <property type="entry name" value="Na_Pi_cotrans"/>
    <property type="match status" value="1"/>
</dbReference>
<evidence type="ECO:0000256" key="3">
    <source>
        <dbReference type="ARBA" id="ARBA00022692"/>
    </source>
</evidence>
<dbReference type="KEGG" id="pprt:ET464_07775"/>
<feature type="transmembrane region" description="Helical" evidence="6">
    <location>
        <begin position="229"/>
        <end position="249"/>
    </location>
</feature>
<comment type="subcellular location">
    <subcellularLocation>
        <location evidence="1">Cell membrane</location>
        <topology evidence="1">Multi-pass membrane protein</topology>
    </subcellularLocation>
</comment>
<reference evidence="7 8" key="1">
    <citation type="submission" date="2019-01" db="EMBL/GenBank/DDBJ databases">
        <title>Genome sequencing of strain FW100M-2.</title>
        <authorList>
            <person name="Heo J."/>
            <person name="Kim S.-J."/>
            <person name="Kim J.-S."/>
            <person name="Hong S.-B."/>
            <person name="Kwon S.-W."/>
        </authorList>
    </citation>
    <scope>NUCLEOTIDE SEQUENCE [LARGE SCALE GENOMIC DNA]</scope>
    <source>
        <strain evidence="7 8">FW100M-2</strain>
    </source>
</reference>
<feature type="transmembrane region" description="Helical" evidence="6">
    <location>
        <begin position="261"/>
        <end position="286"/>
    </location>
</feature>
<dbReference type="EMBL" id="CP035492">
    <property type="protein sequence ID" value="QAY66315.1"/>
    <property type="molecule type" value="Genomic_DNA"/>
</dbReference>
<feature type="transmembrane region" description="Helical" evidence="6">
    <location>
        <begin position="189"/>
        <end position="217"/>
    </location>
</feature>
<feature type="transmembrane region" description="Helical" evidence="6">
    <location>
        <begin position="109"/>
        <end position="127"/>
    </location>
</feature>
<evidence type="ECO:0000256" key="5">
    <source>
        <dbReference type="ARBA" id="ARBA00023136"/>
    </source>
</evidence>
<name>A0A4P6EUZ0_9BACL</name>
<evidence type="ECO:0000256" key="2">
    <source>
        <dbReference type="ARBA" id="ARBA00022475"/>
    </source>
</evidence>
<feature type="transmembrane region" description="Helical" evidence="6">
    <location>
        <begin position="85"/>
        <end position="103"/>
    </location>
</feature>
<sequence length="322" mass="33433">MFIAILLPMAFGFSIFMSGMKLMELALHRLAGSHLQRALHTFTSTPLHGLVTGIAASAFLQSSTAVTVITIGLVNAGLLSFPRTLGIVLGTNIGTCLTTELIGLHLTKLAMPILYVSLAMWLITAVFDEMNLLPGLQKRGWLPKLRASALAAGGFGLLLAGLAVMQSIGPAIQQSPLFRWFLAHASDNLWWGLLAGAVLTAAVHSSTAVIGLVMGFAMLGSMSIDIGTAIVLGANIGTCVTALLASIGGSKAGRFVALSHIVLNAGGALMFMPLVSLLASAAGIAASSPASQIAHAQTLFNIVCSLLALPLCYVPYMKKLGR</sequence>
<dbReference type="PANTHER" id="PTHR10010:SF46">
    <property type="entry name" value="SODIUM-DEPENDENT PHOSPHATE TRANSPORT PROTEIN 2B"/>
    <property type="match status" value="1"/>
</dbReference>
<keyword evidence="8" id="KW-1185">Reference proteome</keyword>
<dbReference type="GO" id="GO:0044341">
    <property type="term" value="P:sodium-dependent phosphate transport"/>
    <property type="evidence" value="ECO:0007669"/>
    <property type="project" value="InterPro"/>
</dbReference>
<dbReference type="GO" id="GO:0005436">
    <property type="term" value="F:sodium:phosphate symporter activity"/>
    <property type="evidence" value="ECO:0007669"/>
    <property type="project" value="InterPro"/>
</dbReference>
<feature type="transmembrane region" description="Helical" evidence="6">
    <location>
        <begin position="47"/>
        <end position="73"/>
    </location>
</feature>